<dbReference type="PANTHER" id="PTHR24241:SF76">
    <property type="entry name" value="NEUROPEPTIDE SIFAMIDE RECEPTOR"/>
    <property type="match status" value="1"/>
</dbReference>
<keyword evidence="5 7" id="KW-0472">Membrane</keyword>
<evidence type="ECO:0000256" key="3">
    <source>
        <dbReference type="ARBA" id="ARBA00022692"/>
    </source>
</evidence>
<organism evidence="9 10">
    <name type="scientific">Diploscapter pachys</name>
    <dbReference type="NCBI Taxonomy" id="2018661"/>
    <lineage>
        <taxon>Eukaryota</taxon>
        <taxon>Metazoa</taxon>
        <taxon>Ecdysozoa</taxon>
        <taxon>Nematoda</taxon>
        <taxon>Chromadorea</taxon>
        <taxon>Rhabditida</taxon>
        <taxon>Rhabditina</taxon>
        <taxon>Rhabditomorpha</taxon>
        <taxon>Rhabditoidea</taxon>
        <taxon>Rhabditidae</taxon>
        <taxon>Diploscapter</taxon>
    </lineage>
</organism>
<dbReference type="PROSITE" id="PS50262">
    <property type="entry name" value="G_PROTEIN_RECEP_F1_2"/>
    <property type="match status" value="1"/>
</dbReference>
<keyword evidence="2" id="KW-1003">Cell membrane</keyword>
<dbReference type="InterPro" id="IPR000276">
    <property type="entry name" value="GPCR_Rhodpsn"/>
</dbReference>
<keyword evidence="3 7" id="KW-0812">Transmembrane</keyword>
<comment type="caution">
    <text evidence="9">The sequence shown here is derived from an EMBL/GenBank/DDBJ whole genome shotgun (WGS) entry which is preliminary data.</text>
</comment>
<evidence type="ECO:0000256" key="1">
    <source>
        <dbReference type="ARBA" id="ARBA00004651"/>
    </source>
</evidence>
<evidence type="ECO:0000256" key="6">
    <source>
        <dbReference type="ARBA" id="ARBA00023170"/>
    </source>
</evidence>
<reference evidence="9 10" key="1">
    <citation type="journal article" date="2017" name="Curr. Biol.">
        <title>Genome architecture and evolution of a unichromosomal asexual nematode.</title>
        <authorList>
            <person name="Fradin H."/>
            <person name="Zegar C."/>
            <person name="Gutwein M."/>
            <person name="Lucas J."/>
            <person name="Kovtun M."/>
            <person name="Corcoran D."/>
            <person name="Baugh L.R."/>
            <person name="Kiontke K."/>
            <person name="Gunsalus K."/>
            <person name="Fitch D.H."/>
            <person name="Piano F."/>
        </authorList>
    </citation>
    <scope>NUCLEOTIDE SEQUENCE [LARGE SCALE GENOMIC DNA]</scope>
    <source>
        <strain evidence="9">PF1309</strain>
    </source>
</reference>
<dbReference type="GO" id="GO:0032870">
    <property type="term" value="P:cellular response to hormone stimulus"/>
    <property type="evidence" value="ECO:0007669"/>
    <property type="project" value="TreeGrafter"/>
</dbReference>
<dbReference type="GO" id="GO:0042277">
    <property type="term" value="F:peptide binding"/>
    <property type="evidence" value="ECO:0007669"/>
    <property type="project" value="TreeGrafter"/>
</dbReference>
<dbReference type="Proteomes" id="UP000218231">
    <property type="component" value="Unassembled WGS sequence"/>
</dbReference>
<evidence type="ECO:0000259" key="8">
    <source>
        <dbReference type="PROSITE" id="PS50262"/>
    </source>
</evidence>
<sequence length="140" mass="16360">MGNGSSSAMYMSEISKLSSCSKAVRGSKKEKEKECYVSISARGQDKFRRAKVRSLRITLLLILTYIVTWLPYNLLTWWAILDYESYAAYQDRMYILQSFVILNSVINPFIYGRCQGLKLIFSCSESVERRHKKLFKLFRK</sequence>
<gene>
    <name evidence="9" type="ORF">WR25_24417</name>
</gene>
<evidence type="ECO:0000256" key="4">
    <source>
        <dbReference type="ARBA" id="ARBA00022989"/>
    </source>
</evidence>
<keyword evidence="4 7" id="KW-1133">Transmembrane helix</keyword>
<dbReference type="InterPro" id="IPR017452">
    <property type="entry name" value="GPCR_Rhodpsn_7TM"/>
</dbReference>
<keyword evidence="6" id="KW-0675">Receptor</keyword>
<proteinExistence type="predicted"/>
<dbReference type="STRING" id="2018661.A0A2A2LIZ0"/>
<evidence type="ECO:0000256" key="5">
    <source>
        <dbReference type="ARBA" id="ARBA00023136"/>
    </source>
</evidence>
<feature type="transmembrane region" description="Helical" evidence="7">
    <location>
        <begin position="57"/>
        <end position="81"/>
    </location>
</feature>
<dbReference type="EMBL" id="LIAE01006700">
    <property type="protein sequence ID" value="PAV86085.1"/>
    <property type="molecule type" value="Genomic_DNA"/>
</dbReference>
<dbReference type="GO" id="GO:0005886">
    <property type="term" value="C:plasma membrane"/>
    <property type="evidence" value="ECO:0007669"/>
    <property type="project" value="UniProtKB-SubCell"/>
</dbReference>
<dbReference type="GO" id="GO:0004930">
    <property type="term" value="F:G protein-coupled receptor activity"/>
    <property type="evidence" value="ECO:0007669"/>
    <property type="project" value="InterPro"/>
</dbReference>
<accession>A0A2A2LIZ0</accession>
<dbReference type="AlphaFoldDB" id="A0A2A2LIZ0"/>
<evidence type="ECO:0000256" key="7">
    <source>
        <dbReference type="SAM" id="Phobius"/>
    </source>
</evidence>
<comment type="subcellular location">
    <subcellularLocation>
        <location evidence="1">Cell membrane</location>
        <topology evidence="1">Multi-pass membrane protein</topology>
    </subcellularLocation>
</comment>
<dbReference type="Gene3D" id="1.20.1070.10">
    <property type="entry name" value="Rhodopsin 7-helix transmembrane proteins"/>
    <property type="match status" value="1"/>
</dbReference>
<evidence type="ECO:0000256" key="2">
    <source>
        <dbReference type="ARBA" id="ARBA00022475"/>
    </source>
</evidence>
<feature type="domain" description="G-protein coupled receptors family 1 profile" evidence="8">
    <location>
        <begin position="1"/>
        <end position="111"/>
    </location>
</feature>
<dbReference type="OrthoDB" id="6435638at2759"/>
<dbReference type="Pfam" id="PF00001">
    <property type="entry name" value="7tm_1"/>
    <property type="match status" value="1"/>
</dbReference>
<evidence type="ECO:0000313" key="9">
    <source>
        <dbReference type="EMBL" id="PAV86085.1"/>
    </source>
</evidence>
<feature type="transmembrane region" description="Helical" evidence="7">
    <location>
        <begin position="93"/>
        <end position="111"/>
    </location>
</feature>
<evidence type="ECO:0000313" key="10">
    <source>
        <dbReference type="Proteomes" id="UP000218231"/>
    </source>
</evidence>
<name>A0A2A2LIZ0_9BILA</name>
<keyword evidence="10" id="KW-1185">Reference proteome</keyword>
<dbReference type="SUPFAM" id="SSF81321">
    <property type="entry name" value="Family A G protein-coupled receptor-like"/>
    <property type="match status" value="1"/>
</dbReference>
<dbReference type="PANTHER" id="PTHR24241">
    <property type="entry name" value="NEUROPEPTIDE RECEPTOR-RELATED G-PROTEIN COUPLED RECEPTOR"/>
    <property type="match status" value="1"/>
</dbReference>
<protein>
    <recommendedName>
        <fullName evidence="8">G-protein coupled receptors family 1 profile domain-containing protein</fullName>
    </recommendedName>
</protein>